<protein>
    <submittedName>
        <fullName evidence="1 2">Uncharacterized protein</fullName>
    </submittedName>
</protein>
<dbReference type="EnsemblPlants" id="KRG94267">
    <property type="protein sequence ID" value="KRG94267"/>
    <property type="gene ID" value="GLYMA_19G071900"/>
</dbReference>
<dbReference type="Gramene" id="KRG94267">
    <property type="protein sequence ID" value="KRG94267"/>
    <property type="gene ID" value="GLYMA_19G071900"/>
</dbReference>
<gene>
    <name evidence="1" type="ORF">GLYMA_19G071900</name>
</gene>
<evidence type="ECO:0000313" key="3">
    <source>
        <dbReference type="Proteomes" id="UP000008827"/>
    </source>
</evidence>
<dbReference type="AlphaFoldDB" id="A0A0R0EJ18"/>
<dbReference type="InParanoid" id="A0A0R0EJ18"/>
<sequence length="97" mass="11158">MEVVDNFNESLIVEVVEDSFEGLGMEEVDDFYESVAVEVVEDSFEGLEIEEKEYSIINLNKLPEDPLINLNKFLKKDNGTHFFISQVIHNSLFTIRA</sequence>
<reference evidence="1" key="3">
    <citation type="submission" date="2018-07" db="EMBL/GenBank/DDBJ databases">
        <title>WGS assembly of Glycine max.</title>
        <authorList>
            <person name="Schmutz J."/>
            <person name="Cannon S."/>
            <person name="Schlueter J."/>
            <person name="Ma J."/>
            <person name="Mitros T."/>
            <person name="Nelson W."/>
            <person name="Hyten D."/>
            <person name="Song Q."/>
            <person name="Thelen J."/>
            <person name="Cheng J."/>
            <person name="Xu D."/>
            <person name="Hellsten U."/>
            <person name="May G."/>
            <person name="Yu Y."/>
            <person name="Sakurai T."/>
            <person name="Umezawa T."/>
            <person name="Bhattacharyya M."/>
            <person name="Sandhu D."/>
            <person name="Valliyodan B."/>
            <person name="Lindquist E."/>
            <person name="Peto M."/>
            <person name="Grant D."/>
            <person name="Shu S."/>
            <person name="Goodstein D."/>
            <person name="Barry K."/>
            <person name="Futrell-Griggs M."/>
            <person name="Abernathy B."/>
            <person name="Du J."/>
            <person name="Tian Z."/>
            <person name="Zhu L."/>
            <person name="Gill N."/>
            <person name="Joshi T."/>
            <person name="Libault M."/>
            <person name="Sethuraman A."/>
            <person name="Zhang X."/>
            <person name="Shinozaki K."/>
            <person name="Nguyen H."/>
            <person name="Wing R."/>
            <person name="Cregan P."/>
            <person name="Specht J."/>
            <person name="Grimwood J."/>
            <person name="Rokhsar D."/>
            <person name="Stacey G."/>
            <person name="Shoemaker R."/>
            <person name="Jackson S."/>
        </authorList>
    </citation>
    <scope>NUCLEOTIDE SEQUENCE</scope>
    <source>
        <tissue evidence="1">Callus</tissue>
    </source>
</reference>
<evidence type="ECO:0000313" key="2">
    <source>
        <dbReference type="EnsemblPlants" id="KRG94267"/>
    </source>
</evidence>
<accession>A0A0R0EJ18</accession>
<reference evidence="1 2" key="1">
    <citation type="journal article" date="2010" name="Nature">
        <title>Genome sequence of the palaeopolyploid soybean.</title>
        <authorList>
            <person name="Schmutz J."/>
            <person name="Cannon S.B."/>
            <person name="Schlueter J."/>
            <person name="Ma J."/>
            <person name="Mitros T."/>
            <person name="Nelson W."/>
            <person name="Hyten D.L."/>
            <person name="Song Q."/>
            <person name="Thelen J.J."/>
            <person name="Cheng J."/>
            <person name="Xu D."/>
            <person name="Hellsten U."/>
            <person name="May G.D."/>
            <person name="Yu Y."/>
            <person name="Sakurai T."/>
            <person name="Umezawa T."/>
            <person name="Bhattacharyya M.K."/>
            <person name="Sandhu D."/>
            <person name="Valliyodan B."/>
            <person name="Lindquist E."/>
            <person name="Peto M."/>
            <person name="Grant D."/>
            <person name="Shu S."/>
            <person name="Goodstein D."/>
            <person name="Barry K."/>
            <person name="Futrell-Griggs M."/>
            <person name="Abernathy B."/>
            <person name="Du J."/>
            <person name="Tian Z."/>
            <person name="Zhu L."/>
            <person name="Gill N."/>
            <person name="Joshi T."/>
            <person name="Libault M."/>
            <person name="Sethuraman A."/>
            <person name="Zhang X.-C."/>
            <person name="Shinozaki K."/>
            <person name="Nguyen H.T."/>
            <person name="Wing R.A."/>
            <person name="Cregan P."/>
            <person name="Specht J."/>
            <person name="Grimwood J."/>
            <person name="Rokhsar D."/>
            <person name="Stacey G."/>
            <person name="Shoemaker R.C."/>
            <person name="Jackson S.A."/>
        </authorList>
    </citation>
    <scope>NUCLEOTIDE SEQUENCE</scope>
    <source>
        <strain evidence="2">cv. Williams 82</strain>
        <tissue evidence="1">Callus</tissue>
    </source>
</reference>
<dbReference type="Proteomes" id="UP000008827">
    <property type="component" value="Chromosome 19"/>
</dbReference>
<dbReference type="EMBL" id="CM000852">
    <property type="protein sequence ID" value="KRG94267.1"/>
    <property type="molecule type" value="Genomic_DNA"/>
</dbReference>
<keyword evidence="3" id="KW-1185">Reference proteome</keyword>
<evidence type="ECO:0000313" key="1">
    <source>
        <dbReference type="EMBL" id="KRG94267.1"/>
    </source>
</evidence>
<name>A0A0R0EJ18_SOYBN</name>
<reference evidence="2" key="2">
    <citation type="submission" date="2018-02" db="UniProtKB">
        <authorList>
            <consortium name="EnsemblPlants"/>
        </authorList>
    </citation>
    <scope>IDENTIFICATION</scope>
    <source>
        <strain evidence="2">Williams 82</strain>
    </source>
</reference>
<proteinExistence type="predicted"/>
<organism evidence="1">
    <name type="scientific">Glycine max</name>
    <name type="common">Soybean</name>
    <name type="synonym">Glycine hispida</name>
    <dbReference type="NCBI Taxonomy" id="3847"/>
    <lineage>
        <taxon>Eukaryota</taxon>
        <taxon>Viridiplantae</taxon>
        <taxon>Streptophyta</taxon>
        <taxon>Embryophyta</taxon>
        <taxon>Tracheophyta</taxon>
        <taxon>Spermatophyta</taxon>
        <taxon>Magnoliopsida</taxon>
        <taxon>eudicotyledons</taxon>
        <taxon>Gunneridae</taxon>
        <taxon>Pentapetalae</taxon>
        <taxon>rosids</taxon>
        <taxon>fabids</taxon>
        <taxon>Fabales</taxon>
        <taxon>Fabaceae</taxon>
        <taxon>Papilionoideae</taxon>
        <taxon>50 kb inversion clade</taxon>
        <taxon>NPAAA clade</taxon>
        <taxon>indigoferoid/millettioid clade</taxon>
        <taxon>Phaseoleae</taxon>
        <taxon>Glycine</taxon>
        <taxon>Glycine subgen. Soja</taxon>
    </lineage>
</organism>